<evidence type="ECO:0000256" key="1">
    <source>
        <dbReference type="SAM" id="Phobius"/>
    </source>
</evidence>
<dbReference type="EMBL" id="RCZG01000020">
    <property type="protein sequence ID" value="TPG28098.1"/>
    <property type="molecule type" value="Genomic_DNA"/>
</dbReference>
<accession>A0A502DRT7</accession>
<feature type="transmembrane region" description="Helical" evidence="1">
    <location>
        <begin position="40"/>
        <end position="67"/>
    </location>
</feature>
<evidence type="ECO:0000313" key="3">
    <source>
        <dbReference type="Proteomes" id="UP000320095"/>
    </source>
</evidence>
<reference evidence="2 3" key="1">
    <citation type="journal article" date="2019" name="Environ. Microbiol.">
        <title>Species interactions and distinct microbial communities in high Arctic permafrost affected cryosols are associated with the CH4 and CO2 gas fluxes.</title>
        <authorList>
            <person name="Altshuler I."/>
            <person name="Hamel J."/>
            <person name="Turney S."/>
            <person name="Magnuson E."/>
            <person name="Levesque R."/>
            <person name="Greer C."/>
            <person name="Whyte L.G."/>
        </authorList>
    </citation>
    <scope>NUCLEOTIDE SEQUENCE [LARGE SCALE GENOMIC DNA]</scope>
    <source>
        <strain evidence="2 3">S5.20</strain>
    </source>
</reference>
<keyword evidence="1" id="KW-0472">Membrane</keyword>
<protein>
    <submittedName>
        <fullName evidence="2">Uncharacterized protein</fullName>
    </submittedName>
</protein>
<dbReference type="Proteomes" id="UP000320095">
    <property type="component" value="Unassembled WGS sequence"/>
</dbReference>
<organism evidence="2 3">
    <name type="scientific">Mycolicibacterium hodleri</name>
    <dbReference type="NCBI Taxonomy" id="49897"/>
    <lineage>
        <taxon>Bacteria</taxon>
        <taxon>Bacillati</taxon>
        <taxon>Actinomycetota</taxon>
        <taxon>Actinomycetes</taxon>
        <taxon>Mycobacteriales</taxon>
        <taxon>Mycobacteriaceae</taxon>
        <taxon>Mycolicibacterium</taxon>
    </lineage>
</organism>
<comment type="caution">
    <text evidence="2">The sequence shown here is derived from an EMBL/GenBank/DDBJ whole genome shotgun (WGS) entry which is preliminary data.</text>
</comment>
<name>A0A502DRT7_9MYCO</name>
<proteinExistence type="predicted"/>
<keyword evidence="1" id="KW-1133">Transmembrane helix</keyword>
<evidence type="ECO:0000313" key="2">
    <source>
        <dbReference type="EMBL" id="TPG28098.1"/>
    </source>
</evidence>
<sequence>MVRAGGGAVVVRDDFDAPLRFGLCAERLLLRGVAVFASDFVGVAITISSSLHVVVWCSVGVPGYGLTKRTRFMNRLRWPR</sequence>
<keyword evidence="3" id="KW-1185">Reference proteome</keyword>
<keyword evidence="1" id="KW-0812">Transmembrane</keyword>
<dbReference type="AlphaFoldDB" id="A0A502DRT7"/>
<gene>
    <name evidence="2" type="ORF">EAH80_28640</name>
</gene>